<dbReference type="EMBL" id="CAICTM010000028">
    <property type="protein sequence ID" value="CAB9497911.1"/>
    <property type="molecule type" value="Genomic_DNA"/>
</dbReference>
<keyword evidence="3" id="KW-1185">Reference proteome</keyword>
<feature type="region of interest" description="Disordered" evidence="1">
    <location>
        <begin position="126"/>
        <end position="175"/>
    </location>
</feature>
<gene>
    <name evidence="2" type="ORF">SEMRO_28_G018530.1</name>
</gene>
<evidence type="ECO:0000313" key="2">
    <source>
        <dbReference type="EMBL" id="CAB9497911.1"/>
    </source>
</evidence>
<protein>
    <submittedName>
        <fullName evidence="2">Uncharacterized protein</fullName>
    </submittedName>
</protein>
<proteinExistence type="predicted"/>
<sequence>MSKHSSMNGQRSSPAYDFEGHYGGGLARGTSPHRSASTAANTKAGSNTTSGTTSSSRKTPSHHHGHPASSPRKTRSLSPFGGGGRSHRSSHANNSSVIVCHESAHAVVFRDVVRLARKTIQEEEAWDHEALEHDNDHDHDNEEEHKSTIDRTNFVEESGASSSNSSEENEESAQAYKALKNSIRTSVRVSGGSIREDKATIQKELNTLAHELVPEIKTVTLDLKNGVSEKNIEIEGLHAHIAPLQDLEWNQKTRFEPLIGGTSTENNPDENNEWTPAEQEVYNMLQNQQASVKTIQKNEWPSFLQRFITPKTQNGNVKAPAKHDDLPPSEQDNRPFNSFVTSTSLLPELGKKMRCYGSDLSYPVGVVFALPSFDTPEQEATAVQETETWAWPAGYAAKTEFNIDHRGRLINGRQEALVSLQQMRQYNHQYVHENDHYIAGRIIKGGFKVVPYNECFLRVGGCDRLVQNKSVVTQQTQQRSLQKGCGLFVALFIRSTNMGDIVNLFRTRARIAHVLGEEHVKDIPLLYIHHEVGVRVFTKQLQHLFWKQASCWLQPYVNPTYALTVRYHETNEKSIEYKLDELMELNDGLRDVLSHHELAKIAGGFGVSDQSFLTLLTTQPDFQHVHDIMQQGFAAAIRAGDFYTARQSLILYALANTSPDNNKNIDAMQEQLQGVPATMYVNLSVLHSKDVGKNVKLPKPLATKRWRRATNSDGLLVVLGAAQILKTISTTSAKRRTEESYEAVEEWVHHGEESVAFRVASWRNQRADEADSNIAMSGDSKFWAFVTDKSVHNRRKFAQQLRKAAPADNFTPVGFLRGIYDIVDHMHSPCMRLELLQFILALDNRYSVELIKESIQLAATCLSLVPSN</sequence>
<reference evidence="2" key="1">
    <citation type="submission" date="2020-06" db="EMBL/GenBank/DDBJ databases">
        <authorList>
            <consortium name="Plant Systems Biology data submission"/>
        </authorList>
    </citation>
    <scope>NUCLEOTIDE SEQUENCE</scope>
    <source>
        <strain evidence="2">D6</strain>
    </source>
</reference>
<feature type="compositionally biased region" description="Low complexity" evidence="1">
    <location>
        <begin position="156"/>
        <end position="166"/>
    </location>
</feature>
<feature type="compositionally biased region" description="Basic and acidic residues" evidence="1">
    <location>
        <begin position="127"/>
        <end position="149"/>
    </location>
</feature>
<dbReference type="OrthoDB" id="193078at2759"/>
<feature type="compositionally biased region" description="Polar residues" evidence="1">
    <location>
        <begin position="1"/>
        <end position="13"/>
    </location>
</feature>
<feature type="region of interest" description="Disordered" evidence="1">
    <location>
        <begin position="1"/>
        <end position="93"/>
    </location>
</feature>
<feature type="compositionally biased region" description="Low complexity" evidence="1">
    <location>
        <begin position="41"/>
        <end position="58"/>
    </location>
</feature>
<evidence type="ECO:0000256" key="1">
    <source>
        <dbReference type="SAM" id="MobiDB-lite"/>
    </source>
</evidence>
<dbReference type="AlphaFoldDB" id="A0A9N8DBX7"/>
<dbReference type="Proteomes" id="UP001153069">
    <property type="component" value="Unassembled WGS sequence"/>
</dbReference>
<name>A0A9N8DBX7_9STRA</name>
<comment type="caution">
    <text evidence="2">The sequence shown here is derived from an EMBL/GenBank/DDBJ whole genome shotgun (WGS) entry which is preliminary data.</text>
</comment>
<feature type="region of interest" description="Disordered" evidence="1">
    <location>
        <begin position="312"/>
        <end position="336"/>
    </location>
</feature>
<organism evidence="2 3">
    <name type="scientific">Seminavis robusta</name>
    <dbReference type="NCBI Taxonomy" id="568900"/>
    <lineage>
        <taxon>Eukaryota</taxon>
        <taxon>Sar</taxon>
        <taxon>Stramenopiles</taxon>
        <taxon>Ochrophyta</taxon>
        <taxon>Bacillariophyta</taxon>
        <taxon>Bacillariophyceae</taxon>
        <taxon>Bacillariophycidae</taxon>
        <taxon>Naviculales</taxon>
        <taxon>Naviculaceae</taxon>
        <taxon>Seminavis</taxon>
    </lineage>
</organism>
<evidence type="ECO:0000313" key="3">
    <source>
        <dbReference type="Proteomes" id="UP001153069"/>
    </source>
</evidence>
<accession>A0A9N8DBX7</accession>